<feature type="active site" description="Nucleophile" evidence="8">
    <location>
        <position position="280"/>
    </location>
</feature>
<dbReference type="PROSITE" id="PS50156">
    <property type="entry name" value="SSD"/>
    <property type="match status" value="1"/>
</dbReference>
<dbReference type="GO" id="GO:0008616">
    <property type="term" value="P:tRNA queuosine(34) biosynthetic process"/>
    <property type="evidence" value="ECO:0007669"/>
    <property type="project" value="TreeGrafter"/>
</dbReference>
<keyword evidence="8" id="KW-0963">Cytoplasm</keyword>
<name>A0A0J7KGB1_LASNI</name>
<feature type="coiled-coil region" evidence="9">
    <location>
        <begin position="1259"/>
        <end position="1326"/>
    </location>
</feature>
<dbReference type="Gene3D" id="3.20.20.105">
    <property type="entry name" value="Queuine tRNA-ribosyltransferase-like"/>
    <property type="match status" value="1"/>
</dbReference>
<evidence type="ECO:0000256" key="10">
    <source>
        <dbReference type="SAM" id="MobiDB-lite"/>
    </source>
</evidence>
<dbReference type="EMBL" id="LBMM01007937">
    <property type="protein sequence ID" value="KMQ89284.1"/>
    <property type="molecule type" value="Genomic_DNA"/>
</dbReference>
<dbReference type="Pfam" id="PF03176">
    <property type="entry name" value="MMPL"/>
    <property type="match status" value="2"/>
</dbReference>
<protein>
    <recommendedName>
        <fullName evidence="8">Queuine tRNA-ribosyltransferase catalytic subunit 1</fullName>
        <ecNumber evidence="8">2.4.2.64</ecNumber>
    </recommendedName>
    <alternativeName>
        <fullName evidence="8">Guanine insertion enzyme</fullName>
    </alternativeName>
    <alternativeName>
        <fullName evidence="8">tRNA-guanine transglycosylase</fullName>
    </alternativeName>
</protein>
<feature type="transmembrane region" description="Helical" evidence="11">
    <location>
        <begin position="1223"/>
        <end position="1247"/>
    </location>
</feature>
<dbReference type="InterPro" id="IPR002616">
    <property type="entry name" value="tRNA_ribo_trans-like"/>
</dbReference>
<dbReference type="SUPFAM" id="SSF51713">
    <property type="entry name" value="tRNA-guanine transglycosylase"/>
    <property type="match status" value="1"/>
</dbReference>
<comment type="caution">
    <text evidence="8">Lacks conserved residue(s) required for the propagation of feature annotation.</text>
</comment>
<dbReference type="SUPFAM" id="SSF82866">
    <property type="entry name" value="Multidrug efflux transporter AcrB transmembrane domain"/>
    <property type="match status" value="2"/>
</dbReference>
<dbReference type="OrthoDB" id="10249838at2759"/>
<evidence type="ECO:0000256" key="6">
    <source>
        <dbReference type="ARBA" id="ARBA00022989"/>
    </source>
</evidence>
<accession>A0A0J7KGB1</accession>
<comment type="subunit">
    <text evidence="8">Heterodimer of a catalytic subunit and an accessory subunit.</text>
</comment>
<keyword evidence="9" id="KW-0175">Coiled coil</keyword>
<comment type="function">
    <text evidence="8">Catalytic subunit of the queuine tRNA-ribosyltransferase (TGT) that catalyzes the base-exchange of a guanine (G) residue with queuine (Q) at position 34 (anticodon wobble position) in tRNAs with GU(N) anticodons (tRNA-Asp, -Asn, -His and -Tyr), resulting in the hypermodified nucleoside queuosine (7-(((4,5-cis-dihydroxy-2-cyclopenten-1-yl)amino)methyl)-7-deazaguanosine). Catalysis occurs through a double-displacement mechanism. The nucleophile active site attacks the C1' of nucleotide 34 to detach the guanine base from the RNA, forming a covalent enzyme-RNA intermediate. The proton acceptor active site deprotonates the incoming queuine, allowing a nucleophilic attack on the C1' of the ribose to form the product.</text>
</comment>
<organism evidence="13 14">
    <name type="scientific">Lasius niger</name>
    <name type="common">Black garden ant</name>
    <dbReference type="NCBI Taxonomy" id="67767"/>
    <lineage>
        <taxon>Eukaryota</taxon>
        <taxon>Metazoa</taxon>
        <taxon>Ecdysozoa</taxon>
        <taxon>Arthropoda</taxon>
        <taxon>Hexapoda</taxon>
        <taxon>Insecta</taxon>
        <taxon>Pterygota</taxon>
        <taxon>Neoptera</taxon>
        <taxon>Endopterygota</taxon>
        <taxon>Hymenoptera</taxon>
        <taxon>Apocrita</taxon>
        <taxon>Aculeata</taxon>
        <taxon>Formicoidea</taxon>
        <taxon>Formicidae</taxon>
        <taxon>Formicinae</taxon>
        <taxon>Lasius</taxon>
        <taxon>Lasius</taxon>
    </lineage>
</organism>
<proteinExistence type="inferred from homology"/>
<feature type="transmembrane region" description="Helical" evidence="11">
    <location>
        <begin position="715"/>
        <end position="737"/>
    </location>
</feature>
<feature type="transmembrane region" description="Helical" evidence="11">
    <location>
        <begin position="787"/>
        <end position="813"/>
    </location>
</feature>
<dbReference type="InterPro" id="IPR000731">
    <property type="entry name" value="SSD"/>
</dbReference>
<dbReference type="Gene3D" id="1.20.1640.10">
    <property type="entry name" value="Multidrug efflux transporter AcrB transmembrane domain"/>
    <property type="match status" value="2"/>
</dbReference>
<feature type="transmembrane region" description="Helical" evidence="11">
    <location>
        <begin position="1155"/>
        <end position="1179"/>
    </location>
</feature>
<evidence type="ECO:0000256" key="11">
    <source>
        <dbReference type="SAM" id="Phobius"/>
    </source>
</evidence>
<feature type="transmembrane region" description="Helical" evidence="11">
    <location>
        <begin position="1128"/>
        <end position="1149"/>
    </location>
</feature>
<evidence type="ECO:0000256" key="3">
    <source>
        <dbReference type="ARBA" id="ARBA00022679"/>
    </source>
</evidence>
<dbReference type="NCBIfam" id="TIGR03480">
    <property type="entry name" value="HpnN"/>
    <property type="match status" value="1"/>
</dbReference>
<evidence type="ECO:0000259" key="12">
    <source>
        <dbReference type="PROSITE" id="PS50156"/>
    </source>
</evidence>
<dbReference type="InterPro" id="IPR004803">
    <property type="entry name" value="TGT"/>
</dbReference>
<dbReference type="InterPro" id="IPR017841">
    <property type="entry name" value="Hopanoid_biosynth_HpnN"/>
</dbReference>
<keyword evidence="7 11" id="KW-0472">Membrane</keyword>
<dbReference type="GO" id="GO:0008479">
    <property type="term" value="F:tRNA-guanosine(34) queuine transglycosylase activity"/>
    <property type="evidence" value="ECO:0007669"/>
    <property type="project" value="UniProtKB-UniRule"/>
</dbReference>
<feature type="transmembrane region" description="Helical" evidence="11">
    <location>
        <begin position="1191"/>
        <end position="1211"/>
    </location>
</feature>
<evidence type="ECO:0000256" key="9">
    <source>
        <dbReference type="SAM" id="Coils"/>
    </source>
</evidence>
<dbReference type="Proteomes" id="UP000036403">
    <property type="component" value="Unassembled WGS sequence"/>
</dbReference>
<evidence type="ECO:0000256" key="1">
    <source>
        <dbReference type="ARBA" id="ARBA00004141"/>
    </source>
</evidence>
<feature type="transmembrane region" description="Helical" evidence="11">
    <location>
        <begin position="758"/>
        <end position="781"/>
    </location>
</feature>
<comment type="caution">
    <text evidence="13">The sequence shown here is derived from an EMBL/GenBank/DDBJ whole genome shotgun (WGS) entry which is preliminary data.</text>
</comment>
<sequence length="1431" mass="157686">MTVKKNAPWPDFTPCDKFQWVSEKQDGKARAGWLHTAHGKVPTPIFMPVGTCATVKGMTPEMLRSTGAGIILGNVYHLMLRPTPERVQKLGGLHQLMNWAGPILTDSGGFQVMSLGKLAKVKEEGVTFQSHIDGSRHFLSPERSTEIQFMLDADISMVLDECPALPATKARLESSMECSLRWAQRSRDAFKKRLGYGQFGIVQGGTEKDLRERSAEGLKKIGFEGYAVGGLAVGEPQELMFSTLDYTLPFLATEAPRYLMGVGTPQDMLGAIERGIDMFDCVMPSRAGRTARAYTERGYINLRNARFAEDPRPLTPYEEGPLKNVSRAYLHHLFKCQEMLGAMFLTLHNLAYYQRLMQQIRRAIIAQNLSETAASLREEWLKEVFMRFSLTSILTRLGNLCQKHAWKTFGIFALLAILSCAYTAKHLGITTETDRLFSDSLQWKQKISEVEKLFPGEKGTLVAVIRGKTPEEAQDAAKQLADRLSQDKAHFSSVSLPNANPYYLDRALLFLEEPQLQSLLDSLVSSQAFLGTLAADPSARGLFGAFTLMGKGIEAGENIPADFNKPLNGLAEALSQNTKGEYAPLSWQKLLLSDLDSLAAGPEFVLTHPKRDFNSLQPSEASTSAMRTAFNDLKLAKDGRVNLLITGEAKINDEEFSTVADGMTLSLVLSIVLVSLWLFLAVKSPRIVFPVLITLIFGLILTTGFAAISVGTLNLISVAFAVLFVGIAVDFAIQYSVRFRSQREMTAPDAIIETSKECGIQILVAALATAAGFLAFTFTSFVGVAQLGIIAGIGMLIAFICTLALLPALLIIFKARPDKAETGFAFMHPVDHKIRKSRGIILSIFGGVALLGVSLLPFLKFDSDPLHTKNPNTEGMKVLHILEENPFTTPYNAQVLVPNIQTAAQEAKEFSALAKDKNATIHDVLWLGALVPEHQKTKMEMIEDSSDLLLPTLESIHDPEAAPTADELRKSAKQAADELNKVKDKLSAPLLKLDESMNLLSQAPDDVLLKTNEALTYYLTPQLTKLERILQPKITKLSDIPDDLRREYVSPDGRYLLIIHPKGHMSDASILRRFVQQVKSVDPNIAGPALEITESAHTIVNAFITAALAAIVMIFIILFINLRRLLDVCLVLSPLILSALLTVIIDVSIPEPLNYANVIALPLLLGVGVSFNIYFVMNWRAGQTDPLSSPTARAVLFSALTTGCAFGSLALSAHPGTASMGRLLLFSLGATLMCLALIAFGTASAYAESACPLAAGNAANLAERQLQQQECLNQTLQNRLNAYNQKQTDALKSIQDKQNQLANAPLQKQKELQDRINAEKQAYNDRSTKMQQDQQDQINRLNALKKQYTSLPQQQQEAFKQRIDAQRQQAESQRDSLKNARSQQQQQIQNILGQNKSQLRQMADQNKDTINSLKQNNKETINSLKGLFRGN</sequence>
<dbReference type="PaxDb" id="67767-A0A0J7KGB1"/>
<dbReference type="InterPro" id="IPR036511">
    <property type="entry name" value="TGT-like_sf"/>
</dbReference>
<evidence type="ECO:0000256" key="8">
    <source>
        <dbReference type="HAMAP-Rule" id="MF_03218"/>
    </source>
</evidence>
<dbReference type="InterPro" id="IPR050076">
    <property type="entry name" value="ArchSynthase1/Queuine_TRR"/>
</dbReference>
<keyword evidence="4 11" id="KW-0812">Transmembrane</keyword>
<evidence type="ECO:0000256" key="2">
    <source>
        <dbReference type="ARBA" id="ARBA00022676"/>
    </source>
</evidence>
<dbReference type="NCBIfam" id="TIGR00449">
    <property type="entry name" value="tgt_general"/>
    <property type="match status" value="1"/>
</dbReference>
<feature type="transmembrane region" description="Helical" evidence="11">
    <location>
        <begin position="840"/>
        <end position="859"/>
    </location>
</feature>
<feature type="binding site" evidence="8">
    <location>
        <position position="160"/>
    </location>
    <ligand>
        <name>substrate</name>
    </ligand>
</feature>
<evidence type="ECO:0000256" key="4">
    <source>
        <dbReference type="ARBA" id="ARBA00022692"/>
    </source>
</evidence>
<dbReference type="HAMAP" id="MF_00168">
    <property type="entry name" value="Q_tRNA_Tgt"/>
    <property type="match status" value="1"/>
</dbReference>
<keyword evidence="5 8" id="KW-0819">tRNA processing</keyword>
<keyword evidence="3 8" id="KW-0808">Transferase</keyword>
<feature type="binding site" evidence="8">
    <location>
        <begin position="106"/>
        <end position="110"/>
    </location>
    <ligand>
        <name>substrate</name>
    </ligand>
</feature>
<evidence type="ECO:0000256" key="7">
    <source>
        <dbReference type="ARBA" id="ARBA00023136"/>
    </source>
</evidence>
<feature type="active site" description="Proton acceptor" evidence="8">
    <location>
        <position position="106"/>
    </location>
</feature>
<evidence type="ECO:0000256" key="5">
    <source>
        <dbReference type="ARBA" id="ARBA00022694"/>
    </source>
</evidence>
<dbReference type="EC" id="2.4.2.64" evidence="8"/>
<dbReference type="GO" id="GO:0005829">
    <property type="term" value="C:cytosol"/>
    <property type="evidence" value="ECO:0007669"/>
    <property type="project" value="TreeGrafter"/>
</dbReference>
<feature type="region of interest" description="RNA binding" evidence="8">
    <location>
        <begin position="261"/>
        <end position="267"/>
    </location>
</feature>
<dbReference type="NCBIfam" id="TIGR00430">
    <property type="entry name" value="Q_tRNA_tgt"/>
    <property type="match status" value="1"/>
</dbReference>
<feature type="transmembrane region" description="Helical" evidence="11">
    <location>
        <begin position="1099"/>
        <end position="1121"/>
    </location>
</feature>
<feature type="binding site" evidence="8">
    <location>
        <position position="230"/>
    </location>
    <ligand>
        <name>substrate</name>
    </ligand>
</feature>
<evidence type="ECO:0000313" key="13">
    <source>
        <dbReference type="EMBL" id="KMQ89284.1"/>
    </source>
</evidence>
<dbReference type="Pfam" id="PF01702">
    <property type="entry name" value="TGT"/>
    <property type="match status" value="1"/>
</dbReference>
<gene>
    <name evidence="13" type="ORF">RF55_11095</name>
</gene>
<keyword evidence="14" id="KW-1185">Reference proteome</keyword>
<feature type="region of interest" description="Disordered" evidence="10">
    <location>
        <begin position="1351"/>
        <end position="1387"/>
    </location>
</feature>
<dbReference type="GO" id="GO:0016020">
    <property type="term" value="C:membrane"/>
    <property type="evidence" value="ECO:0007669"/>
    <property type="project" value="UniProtKB-SubCell"/>
</dbReference>
<dbReference type="PANTHER" id="PTHR46499:SF1">
    <property type="entry name" value="QUEUINE TRNA-RIBOSYLTRANSFERASE"/>
    <property type="match status" value="1"/>
</dbReference>
<comment type="catalytic activity">
    <reaction evidence="8">
        <text>guanosine(34) in tRNA + queuine = queuosine(34) in tRNA + guanine</text>
        <dbReference type="Rhea" id="RHEA:16633"/>
        <dbReference type="Rhea" id="RHEA-COMP:10341"/>
        <dbReference type="Rhea" id="RHEA-COMP:18571"/>
        <dbReference type="ChEBI" id="CHEBI:16235"/>
        <dbReference type="ChEBI" id="CHEBI:17433"/>
        <dbReference type="ChEBI" id="CHEBI:74269"/>
        <dbReference type="ChEBI" id="CHEBI:194431"/>
        <dbReference type="EC" id="2.4.2.64"/>
    </reaction>
</comment>
<keyword evidence="2 8" id="KW-0328">Glycosyltransferase</keyword>
<reference evidence="13 14" key="1">
    <citation type="submission" date="2015-04" db="EMBL/GenBank/DDBJ databases">
        <title>Lasius niger genome sequencing.</title>
        <authorList>
            <person name="Konorov E.A."/>
            <person name="Nikitin M.A."/>
            <person name="Kirill M.V."/>
            <person name="Chang P."/>
        </authorList>
    </citation>
    <scope>NUCLEOTIDE SEQUENCE [LARGE SCALE GENOMIC DNA]</scope>
    <source>
        <tissue evidence="13">Whole</tissue>
    </source>
</reference>
<comment type="subcellular location">
    <subcellularLocation>
        <location evidence="8">Cytoplasm</location>
    </subcellularLocation>
    <subcellularLocation>
        <location evidence="1">Membrane</location>
        <topology evidence="1">Multi-pass membrane protein</topology>
    </subcellularLocation>
</comment>
<dbReference type="PANTHER" id="PTHR46499">
    <property type="entry name" value="QUEUINE TRNA-RIBOSYLTRANSFERASE"/>
    <property type="match status" value="1"/>
</dbReference>
<evidence type="ECO:0000313" key="14">
    <source>
        <dbReference type="Proteomes" id="UP000036403"/>
    </source>
</evidence>
<comment type="similarity">
    <text evidence="8">Belongs to the queuine tRNA-ribosyltransferase family.</text>
</comment>
<feature type="transmembrane region" description="Helical" evidence="11">
    <location>
        <begin position="687"/>
        <end position="709"/>
    </location>
</feature>
<feature type="transmembrane region" description="Helical" evidence="11">
    <location>
        <begin position="662"/>
        <end position="680"/>
    </location>
</feature>
<feature type="binding site" evidence="8">
    <location>
        <position position="203"/>
    </location>
    <ligand>
        <name>substrate</name>
    </ligand>
</feature>
<feature type="domain" description="SSD" evidence="12">
    <location>
        <begin position="688"/>
        <end position="812"/>
    </location>
</feature>
<keyword evidence="6 11" id="KW-1133">Transmembrane helix</keyword>
<dbReference type="STRING" id="67767.A0A0J7KGB1"/>
<dbReference type="InterPro" id="IPR004869">
    <property type="entry name" value="MMPL_dom"/>
</dbReference>